<name>A0A090VPM4_PSEVU</name>
<keyword evidence="2" id="KW-1185">Reference proteome</keyword>
<organism evidence="1 2">
    <name type="scientific">Pseudescherichia vulneris NBRC 102420</name>
    <dbReference type="NCBI Taxonomy" id="1115515"/>
    <lineage>
        <taxon>Bacteria</taxon>
        <taxon>Pseudomonadati</taxon>
        <taxon>Pseudomonadota</taxon>
        <taxon>Gammaproteobacteria</taxon>
        <taxon>Enterobacterales</taxon>
        <taxon>Enterobacteriaceae</taxon>
        <taxon>Pseudescherichia</taxon>
    </lineage>
</organism>
<accession>A0A090VPM4</accession>
<dbReference type="OrthoDB" id="6505114at2"/>
<comment type="caution">
    <text evidence="1">The sequence shown here is derived from an EMBL/GenBank/DDBJ whole genome shotgun (WGS) entry which is preliminary data.</text>
</comment>
<dbReference type="RefSeq" id="WP_042388855.1">
    <property type="nucleotide sequence ID" value="NZ_BBMZ01000004.1"/>
</dbReference>
<gene>
    <name evidence="1" type="ORF">EV102420_04_00100</name>
</gene>
<evidence type="ECO:0000313" key="2">
    <source>
        <dbReference type="Proteomes" id="UP000029462"/>
    </source>
</evidence>
<dbReference type="EMBL" id="BBMZ01000004">
    <property type="protein sequence ID" value="GAL57022.1"/>
    <property type="molecule type" value="Genomic_DNA"/>
</dbReference>
<proteinExistence type="predicted"/>
<protein>
    <recommendedName>
        <fullName evidence="3">Peptidase C39-like domain-containing protein</fullName>
    </recommendedName>
</protein>
<evidence type="ECO:0000313" key="1">
    <source>
        <dbReference type="EMBL" id="GAL57022.1"/>
    </source>
</evidence>
<dbReference type="Proteomes" id="UP000029462">
    <property type="component" value="Unassembled WGS sequence"/>
</dbReference>
<dbReference type="eggNOG" id="ENOG50338H5">
    <property type="taxonomic scope" value="Bacteria"/>
</dbReference>
<dbReference type="AlphaFoldDB" id="A0A090VPM4"/>
<dbReference type="STRING" id="1115515.EV102420_04_00100"/>
<reference evidence="1 2" key="1">
    <citation type="submission" date="2014-09" db="EMBL/GenBank/DDBJ databases">
        <title>Whole genome shotgun sequence of Escherichia vulneris NBRC 102420.</title>
        <authorList>
            <person name="Yoshida Y."/>
            <person name="Hosoyama A."/>
            <person name="Tsuchikane K."/>
            <person name="Ohji S."/>
            <person name="Ichikawa N."/>
            <person name="Kimura A."/>
            <person name="Yamazoe A."/>
            <person name="Ezaki T."/>
            <person name="Fujita N."/>
        </authorList>
    </citation>
    <scope>NUCLEOTIDE SEQUENCE [LARGE SCALE GENOMIC DNA]</scope>
    <source>
        <strain evidence="1 2">NBRC 102420</strain>
    </source>
</reference>
<evidence type="ECO:0008006" key="3">
    <source>
        <dbReference type="Google" id="ProtNLM"/>
    </source>
</evidence>
<sequence length="194" mass="21720">MFEKYTLKQTTESNYCGGYALAAIINDKTKDAEDVPDGKAVYDTLIAKQHSDTIKNHFSSFYKDSSQGAMTLPSSLVTEAKMLWSDKEIKVTISSAFLKSNAGLCHFEMLNITDYAEIKIKKSEPLKDHIDKKGYYLLVVNEGKHWVAMGRDTSGLYMYEPATGQSGKPVMTENNLFSLDGKNYTWSGVIIRIS</sequence>